<evidence type="ECO:0000313" key="2">
    <source>
        <dbReference type="Proteomes" id="UP000655588"/>
    </source>
</evidence>
<proteinExistence type="predicted"/>
<accession>A0A833W6A1</accession>
<dbReference type="Proteomes" id="UP000655588">
    <property type="component" value="Unassembled WGS sequence"/>
</dbReference>
<dbReference type="AlphaFoldDB" id="A0A833W6A1"/>
<protein>
    <submittedName>
        <fullName evidence="1">Uncharacterized protein</fullName>
    </submittedName>
</protein>
<sequence>MTAETAAPCVQGMQGAQTAVAGQGTLQQVQDGKSTGGYYSSTSAVYDPEYARMEAWLDEHPDFVNDYFLR</sequence>
<gene>
    <name evidence="1" type="ORF">E2986_12801</name>
</gene>
<organism evidence="1 2">
    <name type="scientific">Frieseomelitta varia</name>
    <dbReference type="NCBI Taxonomy" id="561572"/>
    <lineage>
        <taxon>Eukaryota</taxon>
        <taxon>Metazoa</taxon>
        <taxon>Ecdysozoa</taxon>
        <taxon>Arthropoda</taxon>
        <taxon>Hexapoda</taxon>
        <taxon>Insecta</taxon>
        <taxon>Pterygota</taxon>
        <taxon>Neoptera</taxon>
        <taxon>Endopterygota</taxon>
        <taxon>Hymenoptera</taxon>
        <taxon>Apocrita</taxon>
        <taxon>Aculeata</taxon>
        <taxon>Apoidea</taxon>
        <taxon>Anthophila</taxon>
        <taxon>Apidae</taxon>
        <taxon>Frieseomelitta</taxon>
    </lineage>
</organism>
<name>A0A833W6A1_9HYME</name>
<dbReference type="EMBL" id="WNWW01000418">
    <property type="protein sequence ID" value="KAF3425067.1"/>
    <property type="molecule type" value="Genomic_DNA"/>
</dbReference>
<keyword evidence="2" id="KW-1185">Reference proteome</keyword>
<reference evidence="1" key="1">
    <citation type="submission" date="2019-11" db="EMBL/GenBank/DDBJ databases">
        <title>The nuclear and mitochondrial genomes of Frieseomelitta varia - a highly eusocial stingless bee (Meliponini) with a permanently sterile worker caste.</title>
        <authorList>
            <person name="Freitas F.C.P."/>
            <person name="Lourenco A.P."/>
            <person name="Nunes F.M.F."/>
            <person name="Paschoal A.R."/>
            <person name="Abreu F.C.P."/>
            <person name="Barbin F.O."/>
            <person name="Bataglia L."/>
            <person name="Cardoso-Junior C.A.M."/>
            <person name="Cervoni M.S."/>
            <person name="Silva S.R."/>
            <person name="Dalarmi F."/>
            <person name="Del Lama M.A."/>
            <person name="Depintor T.S."/>
            <person name="Ferreira K.M."/>
            <person name="Goria P.S."/>
            <person name="Jaskot M.C."/>
            <person name="Lago D.C."/>
            <person name="Luna-Lucena D."/>
            <person name="Moda L.M."/>
            <person name="Nascimento L."/>
            <person name="Pedrino M."/>
            <person name="Rabico F.O."/>
            <person name="Sanches F.C."/>
            <person name="Santos D.E."/>
            <person name="Santos C.G."/>
            <person name="Vieira J."/>
            <person name="Lopes T.F."/>
            <person name="Barchuk A.R."/>
            <person name="Hartfelder K."/>
            <person name="Simoes Z.L.P."/>
            <person name="Bitondi M.M.G."/>
            <person name="Pinheiro D.G."/>
        </authorList>
    </citation>
    <scope>NUCLEOTIDE SEQUENCE</scope>
    <source>
        <strain evidence="1">USP_RPSP 00005682</strain>
        <tissue evidence="1">Whole individual</tissue>
    </source>
</reference>
<evidence type="ECO:0000313" key="1">
    <source>
        <dbReference type="EMBL" id="KAF3425067.1"/>
    </source>
</evidence>
<comment type="caution">
    <text evidence="1">The sequence shown here is derived from an EMBL/GenBank/DDBJ whole genome shotgun (WGS) entry which is preliminary data.</text>
</comment>